<feature type="transmembrane region" description="Helical" evidence="5">
    <location>
        <begin position="28"/>
        <end position="51"/>
    </location>
</feature>
<dbReference type="STRING" id="237018.SAMN04489723_12830"/>
<dbReference type="InterPro" id="IPR007267">
    <property type="entry name" value="GtrA_DPMS_TM"/>
</dbReference>
<protein>
    <submittedName>
        <fullName evidence="7">GtrA-like protein</fullName>
    </submittedName>
</protein>
<dbReference type="Pfam" id="PF04138">
    <property type="entry name" value="GtrA_DPMS_TM"/>
    <property type="match status" value="1"/>
</dbReference>
<evidence type="ECO:0000313" key="8">
    <source>
        <dbReference type="Proteomes" id="UP000198790"/>
    </source>
</evidence>
<evidence type="ECO:0000256" key="1">
    <source>
        <dbReference type="ARBA" id="ARBA00004141"/>
    </source>
</evidence>
<evidence type="ECO:0000313" key="7">
    <source>
        <dbReference type="EMBL" id="SFB60096.1"/>
    </source>
</evidence>
<dbReference type="AlphaFoldDB" id="A0A1I1CDM5"/>
<keyword evidence="4 5" id="KW-0472">Membrane</keyword>
<feature type="domain" description="GtrA/DPMS transmembrane" evidence="6">
    <location>
        <begin position="3"/>
        <end position="113"/>
    </location>
</feature>
<evidence type="ECO:0000256" key="5">
    <source>
        <dbReference type="SAM" id="Phobius"/>
    </source>
</evidence>
<feature type="transmembrane region" description="Helical" evidence="5">
    <location>
        <begin position="63"/>
        <end position="84"/>
    </location>
</feature>
<sequence length="116" mass="13840">MALWGIPGYILAFILNYTFNDFFNWNVYISYFIVSIVITSLNFFIVDQIVFKGDKQKSLKKRMIGYLSIVSSSKIGEWISYSFLIWITTLHYLVVQFIISFVFIFVKYFFLKKIHQ</sequence>
<evidence type="ECO:0000259" key="6">
    <source>
        <dbReference type="Pfam" id="PF04138"/>
    </source>
</evidence>
<dbReference type="EMBL" id="FOKK01000028">
    <property type="protein sequence ID" value="SFB60096.1"/>
    <property type="molecule type" value="Genomic_DNA"/>
</dbReference>
<evidence type="ECO:0000256" key="4">
    <source>
        <dbReference type="ARBA" id="ARBA00023136"/>
    </source>
</evidence>
<keyword evidence="8" id="KW-1185">Reference proteome</keyword>
<keyword evidence="3 5" id="KW-1133">Transmembrane helix</keyword>
<accession>A0A1I1CDM5</accession>
<proteinExistence type="predicted"/>
<dbReference type="GO" id="GO:0016020">
    <property type="term" value="C:membrane"/>
    <property type="evidence" value="ECO:0007669"/>
    <property type="project" value="UniProtKB-SubCell"/>
</dbReference>
<keyword evidence="2 5" id="KW-0812">Transmembrane</keyword>
<feature type="transmembrane region" description="Helical" evidence="5">
    <location>
        <begin position="90"/>
        <end position="110"/>
    </location>
</feature>
<dbReference type="GO" id="GO:0000271">
    <property type="term" value="P:polysaccharide biosynthetic process"/>
    <property type="evidence" value="ECO:0007669"/>
    <property type="project" value="InterPro"/>
</dbReference>
<reference evidence="7 8" key="1">
    <citation type="submission" date="2016-10" db="EMBL/GenBank/DDBJ databases">
        <authorList>
            <person name="de Groot N.N."/>
        </authorList>
    </citation>
    <scope>NUCLEOTIDE SEQUENCE [LARGE SCALE GENOMIC DNA]</scope>
    <source>
        <strain evidence="7 8">DSM 23399</strain>
    </source>
</reference>
<name>A0A1I1CDM5_9BACT</name>
<comment type="subcellular location">
    <subcellularLocation>
        <location evidence="1">Membrane</location>
        <topology evidence="1">Multi-pass membrane protein</topology>
    </subcellularLocation>
</comment>
<organism evidence="7 8">
    <name type="scientific">Algoriphagus aquimarinus</name>
    <dbReference type="NCBI Taxonomy" id="237018"/>
    <lineage>
        <taxon>Bacteria</taxon>
        <taxon>Pseudomonadati</taxon>
        <taxon>Bacteroidota</taxon>
        <taxon>Cytophagia</taxon>
        <taxon>Cytophagales</taxon>
        <taxon>Cyclobacteriaceae</taxon>
        <taxon>Algoriphagus</taxon>
    </lineage>
</organism>
<gene>
    <name evidence="7" type="ORF">SAMN04489723_12830</name>
</gene>
<evidence type="ECO:0000256" key="3">
    <source>
        <dbReference type="ARBA" id="ARBA00022989"/>
    </source>
</evidence>
<dbReference type="RefSeq" id="WP_394333461.1">
    <property type="nucleotide sequence ID" value="NZ_FOKK01000028.1"/>
</dbReference>
<dbReference type="Proteomes" id="UP000198790">
    <property type="component" value="Unassembled WGS sequence"/>
</dbReference>
<evidence type="ECO:0000256" key="2">
    <source>
        <dbReference type="ARBA" id="ARBA00022692"/>
    </source>
</evidence>